<name>A0A830D6I0_9LAMI</name>
<evidence type="ECO:0000313" key="1">
    <source>
        <dbReference type="EMBL" id="GFQ07307.1"/>
    </source>
</evidence>
<sequence length="52" mass="5610">MGWMGDQQGPWSRLVTSIALRRGARLRSAQVVEPTSQFVAVGACVRAAPVQL</sequence>
<gene>
    <name evidence="1" type="ORF">PHJA_002874800</name>
</gene>
<keyword evidence="2" id="KW-1185">Reference proteome</keyword>
<dbReference type="Proteomes" id="UP000653305">
    <property type="component" value="Unassembled WGS sequence"/>
</dbReference>
<accession>A0A830D6I0</accession>
<organism evidence="1 2">
    <name type="scientific">Phtheirospermum japonicum</name>
    <dbReference type="NCBI Taxonomy" id="374723"/>
    <lineage>
        <taxon>Eukaryota</taxon>
        <taxon>Viridiplantae</taxon>
        <taxon>Streptophyta</taxon>
        <taxon>Embryophyta</taxon>
        <taxon>Tracheophyta</taxon>
        <taxon>Spermatophyta</taxon>
        <taxon>Magnoliopsida</taxon>
        <taxon>eudicotyledons</taxon>
        <taxon>Gunneridae</taxon>
        <taxon>Pentapetalae</taxon>
        <taxon>asterids</taxon>
        <taxon>lamiids</taxon>
        <taxon>Lamiales</taxon>
        <taxon>Orobanchaceae</taxon>
        <taxon>Orobanchaceae incertae sedis</taxon>
        <taxon>Phtheirospermum</taxon>
    </lineage>
</organism>
<evidence type="ECO:0000313" key="2">
    <source>
        <dbReference type="Proteomes" id="UP000653305"/>
    </source>
</evidence>
<protein>
    <submittedName>
        <fullName evidence="1">Uncharacterized protein</fullName>
    </submittedName>
</protein>
<reference evidence="1" key="1">
    <citation type="submission" date="2020-07" db="EMBL/GenBank/DDBJ databases">
        <title>Ethylene signaling mediates host invasion by parasitic plants.</title>
        <authorList>
            <person name="Yoshida S."/>
        </authorList>
    </citation>
    <scope>NUCLEOTIDE SEQUENCE</scope>
    <source>
        <strain evidence="1">Okayama</strain>
    </source>
</reference>
<dbReference type="EMBL" id="BMAC01001462">
    <property type="protein sequence ID" value="GFQ07307.1"/>
    <property type="molecule type" value="Genomic_DNA"/>
</dbReference>
<dbReference type="OrthoDB" id="1665816at2759"/>
<dbReference type="AlphaFoldDB" id="A0A830D6I0"/>
<comment type="caution">
    <text evidence="1">The sequence shown here is derived from an EMBL/GenBank/DDBJ whole genome shotgun (WGS) entry which is preliminary data.</text>
</comment>
<proteinExistence type="predicted"/>